<evidence type="ECO:0000313" key="3">
    <source>
        <dbReference type="Proteomes" id="UP000440224"/>
    </source>
</evidence>
<keyword evidence="3" id="KW-1185">Reference proteome</keyword>
<feature type="chain" id="PRO_5027049690" evidence="1">
    <location>
        <begin position="28"/>
        <end position="104"/>
    </location>
</feature>
<comment type="caution">
    <text evidence="2">The sequence shown here is derived from an EMBL/GenBank/DDBJ whole genome shotgun (WGS) entry which is preliminary data.</text>
</comment>
<dbReference type="AlphaFoldDB" id="A0A6N7Q0E1"/>
<feature type="signal peptide" evidence="1">
    <location>
        <begin position="1"/>
        <end position="27"/>
    </location>
</feature>
<dbReference type="RefSeq" id="WP_153822989.1">
    <property type="nucleotide sequence ID" value="NZ_WJIE01000010.1"/>
</dbReference>
<dbReference type="Proteomes" id="UP000440224">
    <property type="component" value="Unassembled WGS sequence"/>
</dbReference>
<keyword evidence="1" id="KW-0732">Signal</keyword>
<dbReference type="EMBL" id="WJIE01000010">
    <property type="protein sequence ID" value="MRG96190.1"/>
    <property type="molecule type" value="Genomic_DNA"/>
</dbReference>
<name>A0A6N7Q0E1_9BACT</name>
<gene>
    <name evidence="2" type="ORF">GF068_30345</name>
</gene>
<organism evidence="2 3">
    <name type="scientific">Polyangium spumosum</name>
    <dbReference type="NCBI Taxonomy" id="889282"/>
    <lineage>
        <taxon>Bacteria</taxon>
        <taxon>Pseudomonadati</taxon>
        <taxon>Myxococcota</taxon>
        <taxon>Polyangia</taxon>
        <taxon>Polyangiales</taxon>
        <taxon>Polyangiaceae</taxon>
        <taxon>Polyangium</taxon>
    </lineage>
</organism>
<accession>A0A6N7Q0E1</accession>
<evidence type="ECO:0000256" key="1">
    <source>
        <dbReference type="SAM" id="SignalP"/>
    </source>
</evidence>
<proteinExistence type="predicted"/>
<evidence type="ECO:0000313" key="2">
    <source>
        <dbReference type="EMBL" id="MRG96190.1"/>
    </source>
</evidence>
<protein>
    <submittedName>
        <fullName evidence="2">Uncharacterized protein</fullName>
    </submittedName>
</protein>
<sequence length="104" mass="11629">MKARQWARILACVAGAVCLGAASEARAEEAEDVDIEEESAALDEAADALVAQGICEVCRRTCARGRCLPICARIRCAAPDWLRRDVVDPPPWRWRDRWPRTLPR</sequence>
<reference evidence="2 3" key="1">
    <citation type="submission" date="2019-10" db="EMBL/GenBank/DDBJ databases">
        <title>A soil myxobacterium in the family Polyangiaceae.</title>
        <authorList>
            <person name="Li Y."/>
            <person name="Wang J."/>
        </authorList>
    </citation>
    <scope>NUCLEOTIDE SEQUENCE [LARGE SCALE GENOMIC DNA]</scope>
    <source>
        <strain evidence="2 3">DSM 14734</strain>
    </source>
</reference>